<dbReference type="Proteomes" id="UP000054097">
    <property type="component" value="Unassembled WGS sequence"/>
</dbReference>
<sequence>MSDVVSLRLASQTEKSTTTQYRLLELPPDLCKLIESASSGVRLEIKGREGDDAVLCTENKTYALRSVNVSNSLHVTTGPEDSLGSGPGNSIFLNEGIHEIMEIVPTVPKLDRLRGILRGSEYGEEEWDNDMRNEESLDQEQRRYSRAELAQIIQASDVEFSNALKSSHILELDGIMRPLPLEQLSKILVYVFTSLISYGLPRKQIPASRLADILETEHEVPSAVTKQVMNWFGSVSDGIWDMDEIQSVRHVGLGLLRPHMHTPIGEDVLLTQWKTAVGDAFAHHVKLSLLRGEYLIQPNTVGRDQSPDVVYFSRSRLPIEPLQRFNELFLTRTRWKEVEMVAFLEDIAVDKKDCDRLLIKYARRSAEKDGTVYYTARAGYV</sequence>
<dbReference type="STRING" id="933852.A0A0C3BIK7"/>
<comment type="similarity">
    <text evidence="1">Belongs to the DCC1 family.</text>
</comment>
<reference evidence="4" key="2">
    <citation type="submission" date="2015-01" db="EMBL/GenBank/DDBJ databases">
        <title>Evolutionary Origins and Diversification of the Mycorrhizal Mutualists.</title>
        <authorList>
            <consortium name="DOE Joint Genome Institute"/>
            <consortium name="Mycorrhizal Genomics Consortium"/>
            <person name="Kohler A."/>
            <person name="Kuo A."/>
            <person name="Nagy L.G."/>
            <person name="Floudas D."/>
            <person name="Copeland A."/>
            <person name="Barry K.W."/>
            <person name="Cichocki N."/>
            <person name="Veneault-Fourrey C."/>
            <person name="LaButti K."/>
            <person name="Lindquist E.A."/>
            <person name="Lipzen A."/>
            <person name="Lundell T."/>
            <person name="Morin E."/>
            <person name="Murat C."/>
            <person name="Riley R."/>
            <person name="Ohm R."/>
            <person name="Sun H."/>
            <person name="Tunlid A."/>
            <person name="Henrissat B."/>
            <person name="Grigoriev I.V."/>
            <person name="Hibbett D.S."/>
            <person name="Martin F."/>
        </authorList>
    </citation>
    <scope>NUCLEOTIDE SEQUENCE [LARGE SCALE GENOMIC DNA]</scope>
    <source>
        <strain evidence="4">MAFF 305830</strain>
    </source>
</reference>
<reference evidence="3 4" key="1">
    <citation type="submission" date="2014-04" db="EMBL/GenBank/DDBJ databases">
        <authorList>
            <consortium name="DOE Joint Genome Institute"/>
            <person name="Kuo A."/>
            <person name="Zuccaro A."/>
            <person name="Kohler A."/>
            <person name="Nagy L.G."/>
            <person name="Floudas D."/>
            <person name="Copeland A."/>
            <person name="Barry K.W."/>
            <person name="Cichocki N."/>
            <person name="Veneault-Fourrey C."/>
            <person name="LaButti K."/>
            <person name="Lindquist E.A."/>
            <person name="Lipzen A."/>
            <person name="Lundell T."/>
            <person name="Morin E."/>
            <person name="Murat C."/>
            <person name="Sun H."/>
            <person name="Tunlid A."/>
            <person name="Henrissat B."/>
            <person name="Grigoriev I.V."/>
            <person name="Hibbett D.S."/>
            <person name="Martin F."/>
            <person name="Nordberg H.P."/>
            <person name="Cantor M.N."/>
            <person name="Hua S.X."/>
        </authorList>
    </citation>
    <scope>NUCLEOTIDE SEQUENCE [LARGE SCALE GENOMIC DNA]</scope>
    <source>
        <strain evidence="3 4">MAFF 305830</strain>
    </source>
</reference>
<dbReference type="OrthoDB" id="276989at2759"/>
<keyword evidence="4" id="KW-1185">Reference proteome</keyword>
<dbReference type="HOGENOM" id="CLU_034504_0_0_1"/>
<accession>A0A0C3BIK7</accession>
<proteinExistence type="inferred from homology"/>
<dbReference type="AlphaFoldDB" id="A0A0C3BIK7"/>
<protein>
    <recommendedName>
        <fullName evidence="5">Sister chromatid cohesion protein DCC1</fullName>
    </recommendedName>
</protein>
<evidence type="ECO:0008006" key="5">
    <source>
        <dbReference type="Google" id="ProtNLM"/>
    </source>
</evidence>
<evidence type="ECO:0000313" key="4">
    <source>
        <dbReference type="Proteomes" id="UP000054097"/>
    </source>
</evidence>
<dbReference type="EMBL" id="KN824282">
    <property type="protein sequence ID" value="KIM31341.1"/>
    <property type="molecule type" value="Genomic_DNA"/>
</dbReference>
<dbReference type="Pfam" id="PF09724">
    <property type="entry name" value="Dcc1"/>
    <property type="match status" value="1"/>
</dbReference>
<dbReference type="GO" id="GO:0006260">
    <property type="term" value="P:DNA replication"/>
    <property type="evidence" value="ECO:0007669"/>
    <property type="project" value="UniProtKB-KW"/>
</dbReference>
<dbReference type="GO" id="GO:0031390">
    <property type="term" value="C:Ctf18 RFC-like complex"/>
    <property type="evidence" value="ECO:0007669"/>
    <property type="project" value="InterPro"/>
</dbReference>
<dbReference type="GO" id="GO:0000775">
    <property type="term" value="C:chromosome, centromeric region"/>
    <property type="evidence" value="ECO:0007669"/>
    <property type="project" value="TreeGrafter"/>
</dbReference>
<organism evidence="3 4">
    <name type="scientific">Serendipita vermifera MAFF 305830</name>
    <dbReference type="NCBI Taxonomy" id="933852"/>
    <lineage>
        <taxon>Eukaryota</taxon>
        <taxon>Fungi</taxon>
        <taxon>Dikarya</taxon>
        <taxon>Basidiomycota</taxon>
        <taxon>Agaricomycotina</taxon>
        <taxon>Agaricomycetes</taxon>
        <taxon>Sebacinales</taxon>
        <taxon>Serendipitaceae</taxon>
        <taxon>Serendipita</taxon>
    </lineage>
</organism>
<evidence type="ECO:0000256" key="1">
    <source>
        <dbReference type="ARBA" id="ARBA00007017"/>
    </source>
</evidence>
<name>A0A0C3BIK7_SERVB</name>
<evidence type="ECO:0000313" key="3">
    <source>
        <dbReference type="EMBL" id="KIM31341.1"/>
    </source>
</evidence>
<gene>
    <name evidence="3" type="ORF">M408DRAFT_15130</name>
</gene>
<dbReference type="InterPro" id="IPR019128">
    <property type="entry name" value="Dcc1"/>
</dbReference>
<keyword evidence="2" id="KW-0235">DNA replication</keyword>
<dbReference type="GO" id="GO:0000785">
    <property type="term" value="C:chromatin"/>
    <property type="evidence" value="ECO:0007669"/>
    <property type="project" value="TreeGrafter"/>
</dbReference>
<dbReference type="GO" id="GO:0034088">
    <property type="term" value="P:maintenance of mitotic sister chromatid cohesion"/>
    <property type="evidence" value="ECO:0007669"/>
    <property type="project" value="TreeGrafter"/>
</dbReference>
<dbReference type="PANTHER" id="PTHR13395">
    <property type="entry name" value="SISTER CHROMATID COHESION PROTEIN DCC1-RELATED"/>
    <property type="match status" value="1"/>
</dbReference>
<dbReference type="PANTHER" id="PTHR13395:SF6">
    <property type="entry name" value="SISTER CHROMATID COHESION PROTEIN DCC1"/>
    <property type="match status" value="1"/>
</dbReference>
<evidence type="ECO:0000256" key="2">
    <source>
        <dbReference type="ARBA" id="ARBA00022705"/>
    </source>
</evidence>